<feature type="compositionally biased region" description="Basic and acidic residues" evidence="9">
    <location>
        <begin position="112"/>
        <end position="132"/>
    </location>
</feature>
<evidence type="ECO:0000256" key="7">
    <source>
        <dbReference type="ARBA" id="ARBA00023212"/>
    </source>
</evidence>
<feature type="compositionally biased region" description="Basic and acidic residues" evidence="9">
    <location>
        <begin position="140"/>
        <end position="152"/>
    </location>
</feature>
<dbReference type="PROSITE" id="PS00826">
    <property type="entry name" value="MARCKS_1"/>
    <property type="match status" value="1"/>
</dbReference>
<organism evidence="10 11">
    <name type="scientific">Salmo salar</name>
    <name type="common">Atlantic salmon</name>
    <dbReference type="NCBI Taxonomy" id="8030"/>
    <lineage>
        <taxon>Eukaryota</taxon>
        <taxon>Metazoa</taxon>
        <taxon>Chordata</taxon>
        <taxon>Craniata</taxon>
        <taxon>Vertebrata</taxon>
        <taxon>Euteleostomi</taxon>
        <taxon>Actinopterygii</taxon>
        <taxon>Neopterygii</taxon>
        <taxon>Teleostei</taxon>
        <taxon>Protacanthopterygii</taxon>
        <taxon>Salmoniformes</taxon>
        <taxon>Salmonidae</taxon>
        <taxon>Salmoninae</taxon>
        <taxon>Salmo</taxon>
    </lineage>
</organism>
<dbReference type="KEGG" id="sasa:106570689"/>
<dbReference type="GO" id="GO:0005886">
    <property type="term" value="C:plasma membrane"/>
    <property type="evidence" value="ECO:0007669"/>
    <property type="project" value="TreeGrafter"/>
</dbReference>
<evidence type="ECO:0000256" key="2">
    <source>
        <dbReference type="ARBA" id="ARBA00004635"/>
    </source>
</evidence>
<dbReference type="GO" id="GO:0005737">
    <property type="term" value="C:cytoplasm"/>
    <property type="evidence" value="ECO:0007669"/>
    <property type="project" value="TreeGrafter"/>
</dbReference>
<keyword evidence="8" id="KW-0449">Lipoprotein</keyword>
<feature type="compositionally biased region" description="Low complexity" evidence="9">
    <location>
        <begin position="9"/>
        <end position="26"/>
    </location>
</feature>
<keyword evidence="5" id="KW-0519">Myristate</keyword>
<comment type="subcellular location">
    <subcellularLocation>
        <location evidence="1">Cytoplasm</location>
        <location evidence="1">Cytoskeleton</location>
    </subcellularLocation>
    <subcellularLocation>
        <location evidence="2">Membrane</location>
        <topology evidence="2">Lipid-anchor</topology>
    </subcellularLocation>
</comment>
<dbReference type="GO" id="GO:0005856">
    <property type="term" value="C:cytoskeleton"/>
    <property type="evidence" value="ECO:0007669"/>
    <property type="project" value="UniProtKB-SubCell"/>
</dbReference>
<dbReference type="PaxDb" id="8030-ENSSSAP00000041290"/>
<gene>
    <name evidence="11" type="primary">LOC106570689</name>
</gene>
<dbReference type="PRINTS" id="PR00963">
    <property type="entry name" value="MARCKS"/>
</dbReference>
<evidence type="ECO:0000256" key="3">
    <source>
        <dbReference type="ARBA" id="ARBA00006456"/>
    </source>
</evidence>
<keyword evidence="4" id="KW-0963">Cytoplasm</keyword>
<dbReference type="GO" id="GO:0005516">
    <property type="term" value="F:calmodulin binding"/>
    <property type="evidence" value="ECO:0007669"/>
    <property type="project" value="InterPro"/>
</dbReference>
<dbReference type="AlphaFoldDB" id="A0A1S3M635"/>
<proteinExistence type="inferred from homology"/>
<dbReference type="GO" id="GO:0007015">
    <property type="term" value="P:actin filament organization"/>
    <property type="evidence" value="ECO:0007669"/>
    <property type="project" value="TreeGrafter"/>
</dbReference>
<dbReference type="GO" id="GO:0007417">
    <property type="term" value="P:central nervous system development"/>
    <property type="evidence" value="ECO:0007669"/>
    <property type="project" value="TreeGrafter"/>
</dbReference>
<evidence type="ECO:0000256" key="6">
    <source>
        <dbReference type="ARBA" id="ARBA00023136"/>
    </source>
</evidence>
<keyword evidence="6" id="KW-0472">Membrane</keyword>
<dbReference type="PANTHER" id="PTHR14353">
    <property type="entry name" value="MYRISTOYLATED ALANINE-RICH C-KINASE SUBSTRATE MARCKS"/>
    <property type="match status" value="1"/>
</dbReference>
<feature type="compositionally biased region" description="Basic and acidic residues" evidence="9">
    <location>
        <begin position="73"/>
        <end position="89"/>
    </location>
</feature>
<dbReference type="RefSeq" id="XP_013998637.1">
    <property type="nucleotide sequence ID" value="XM_014143162.2"/>
</dbReference>
<protein>
    <submittedName>
        <fullName evidence="11">MARCKS-related protein 1-B</fullName>
    </submittedName>
</protein>
<feature type="compositionally biased region" description="Basic and acidic residues" evidence="9">
    <location>
        <begin position="160"/>
        <end position="186"/>
    </location>
</feature>
<dbReference type="GO" id="GO:0051015">
    <property type="term" value="F:actin filament binding"/>
    <property type="evidence" value="ECO:0007669"/>
    <property type="project" value="TreeGrafter"/>
</dbReference>
<dbReference type="Proteomes" id="UP001652741">
    <property type="component" value="Chromosome ssa14"/>
</dbReference>
<dbReference type="OrthoDB" id="9948538at2759"/>
<evidence type="ECO:0000256" key="9">
    <source>
        <dbReference type="SAM" id="MobiDB-lite"/>
    </source>
</evidence>
<dbReference type="Pfam" id="PF02063">
    <property type="entry name" value="MARCKS"/>
    <property type="match status" value="1"/>
</dbReference>
<comment type="similarity">
    <text evidence="3">Belongs to the MARCKS family.</text>
</comment>
<feature type="compositionally biased region" description="Low complexity" evidence="9">
    <location>
        <begin position="202"/>
        <end position="218"/>
    </location>
</feature>
<keyword evidence="10" id="KW-1185">Reference proteome</keyword>
<sequence length="218" mass="22324">MGSQASKGEVVVEAKAAAADAVTVKTNGQENGHVKSNGDVSATETAATNGSTDAAKEPEAGAGGDAIEPAPAADKEAAKPEGEAAAKDIPKKKKKFSLKKSFNFKLKLKKTKKEEVVKEEEAAAAPAEEKPAENGAAVASEEKKEEVVKEEAAAPATDAPKAEEVQAKAEEVKEAPKEEVKVEVKEAAAAAPAPEPTKPTEETSSTPTAAAPSQQKAE</sequence>
<name>A0A1S3M635_SALSA</name>
<dbReference type="InterPro" id="IPR002101">
    <property type="entry name" value="MARCKS"/>
</dbReference>
<dbReference type="GeneID" id="106570689"/>
<evidence type="ECO:0000256" key="4">
    <source>
        <dbReference type="ARBA" id="ARBA00022490"/>
    </source>
</evidence>
<keyword evidence="7" id="KW-0206">Cytoskeleton</keyword>
<feature type="compositionally biased region" description="Polar residues" evidence="9">
    <location>
        <begin position="38"/>
        <end position="52"/>
    </location>
</feature>
<evidence type="ECO:0000313" key="10">
    <source>
        <dbReference type="Proteomes" id="UP001652741"/>
    </source>
</evidence>
<dbReference type="Bgee" id="ENSSSAG00000045029">
    <property type="expression patterns" value="Expressed in camera-type eye and 24 other cell types or tissues"/>
</dbReference>
<dbReference type="STRING" id="8030.ENSSSAP00000041290"/>
<dbReference type="PANTHER" id="PTHR14353:SF13">
    <property type="entry name" value="MARCKS-RELATED PROTEIN 1-B"/>
    <property type="match status" value="1"/>
</dbReference>
<evidence type="ECO:0000256" key="8">
    <source>
        <dbReference type="ARBA" id="ARBA00023288"/>
    </source>
</evidence>
<feature type="region of interest" description="Disordered" evidence="9">
    <location>
        <begin position="110"/>
        <end position="218"/>
    </location>
</feature>
<evidence type="ECO:0000256" key="5">
    <source>
        <dbReference type="ARBA" id="ARBA00022707"/>
    </source>
</evidence>
<evidence type="ECO:0000256" key="1">
    <source>
        <dbReference type="ARBA" id="ARBA00004245"/>
    </source>
</evidence>
<accession>A0A1S3M635</accession>
<feature type="region of interest" description="Disordered" evidence="9">
    <location>
        <begin position="1"/>
        <end position="92"/>
    </location>
</feature>
<evidence type="ECO:0000313" key="11">
    <source>
        <dbReference type="RefSeq" id="XP_013998637.1"/>
    </source>
</evidence>
<reference evidence="11" key="1">
    <citation type="submission" date="2025-08" db="UniProtKB">
        <authorList>
            <consortium name="RefSeq"/>
        </authorList>
    </citation>
    <scope>IDENTIFICATION</scope>
</reference>